<sequence length="385" mass="41543">MKKRLAWIIGGIAVIALALYFFLPKSNGLQDLAKQYDFHTVKRMDLSERIDATGKVLALDKKDLYADYDGAVEKVHVKAGDMVKQGDIIVTIDSATLKSQWLDAKSTLNQAKVNLTQTAGQAATELYLNQLSEKNALQLENYYQQAAIYREQVKQAQERLDALNARNDGYYMADNERLFIRAPFSGKVAWIQAQKGDKIDPQTLLATVMKPEGLIVEAQVDQNDISAVKTGQNALVTGKDDGQSQNPGVVTEISTQGREAGNVAGGQAASDIIDFPVRIRLDGATRGLMPGMMADVTVLAHELPDALAVPAAGVTRQNGRDLVKVRRQGRVVQVAVELGLKSGKYWEVKSGLKAGDVVAVPKPTVLAANPGAGTGKRGMGPFGGR</sequence>
<organism evidence="6 7">
    <name type="scientific">Hydrogenispora ethanolica</name>
    <dbReference type="NCBI Taxonomy" id="1082276"/>
    <lineage>
        <taxon>Bacteria</taxon>
        <taxon>Bacillati</taxon>
        <taxon>Bacillota</taxon>
        <taxon>Hydrogenispora</taxon>
    </lineage>
</organism>
<dbReference type="InterPro" id="IPR058627">
    <property type="entry name" value="MdtA-like_C"/>
</dbReference>
<evidence type="ECO:0000259" key="5">
    <source>
        <dbReference type="Pfam" id="PF25973"/>
    </source>
</evidence>
<gene>
    <name evidence="6" type="ORF">EDC14_10459</name>
</gene>
<keyword evidence="3" id="KW-0472">Membrane</keyword>
<dbReference type="Proteomes" id="UP000295008">
    <property type="component" value="Unassembled WGS sequence"/>
</dbReference>
<dbReference type="Gene3D" id="2.40.30.170">
    <property type="match status" value="1"/>
</dbReference>
<dbReference type="EMBL" id="SLUN01000045">
    <property type="protein sequence ID" value="TCL57705.1"/>
    <property type="molecule type" value="Genomic_DNA"/>
</dbReference>
<evidence type="ECO:0000256" key="3">
    <source>
        <dbReference type="SAM" id="Phobius"/>
    </source>
</evidence>
<dbReference type="NCBIfam" id="TIGR01730">
    <property type="entry name" value="RND_mfp"/>
    <property type="match status" value="1"/>
</dbReference>
<accession>A0A4R1QX47</accession>
<dbReference type="SUPFAM" id="SSF111369">
    <property type="entry name" value="HlyD-like secretion proteins"/>
    <property type="match status" value="1"/>
</dbReference>
<feature type="coiled-coil region" evidence="2">
    <location>
        <begin position="139"/>
        <end position="173"/>
    </location>
</feature>
<dbReference type="OrthoDB" id="9791520at2"/>
<evidence type="ECO:0000313" key="6">
    <source>
        <dbReference type="EMBL" id="TCL57705.1"/>
    </source>
</evidence>
<feature type="domain" description="CzcB-like barrel-sandwich hybrid" evidence="5">
    <location>
        <begin position="66"/>
        <end position="208"/>
    </location>
</feature>
<dbReference type="RefSeq" id="WP_132017038.1">
    <property type="nucleotide sequence ID" value="NZ_SLUN01000045.1"/>
</dbReference>
<dbReference type="InterPro" id="IPR058647">
    <property type="entry name" value="BSH_CzcB-like"/>
</dbReference>
<dbReference type="GO" id="GO:0015562">
    <property type="term" value="F:efflux transmembrane transporter activity"/>
    <property type="evidence" value="ECO:0007669"/>
    <property type="project" value="TreeGrafter"/>
</dbReference>
<keyword evidence="3" id="KW-0812">Transmembrane</keyword>
<dbReference type="PANTHER" id="PTHR30469">
    <property type="entry name" value="MULTIDRUG RESISTANCE PROTEIN MDTA"/>
    <property type="match status" value="1"/>
</dbReference>
<keyword evidence="7" id="KW-1185">Reference proteome</keyword>
<dbReference type="InterPro" id="IPR006143">
    <property type="entry name" value="RND_pump_MFP"/>
</dbReference>
<dbReference type="GO" id="GO:1990281">
    <property type="term" value="C:efflux pump complex"/>
    <property type="evidence" value="ECO:0007669"/>
    <property type="project" value="TreeGrafter"/>
</dbReference>
<comment type="similarity">
    <text evidence="1">Belongs to the membrane fusion protein (MFP) (TC 8.A.1) family.</text>
</comment>
<evidence type="ECO:0000256" key="1">
    <source>
        <dbReference type="ARBA" id="ARBA00009477"/>
    </source>
</evidence>
<protein>
    <submittedName>
        <fullName evidence="6">RND family efflux transporter MFP subunit</fullName>
    </submittedName>
</protein>
<feature type="transmembrane region" description="Helical" evidence="3">
    <location>
        <begin position="5"/>
        <end position="23"/>
    </location>
</feature>
<dbReference type="Pfam" id="PF25973">
    <property type="entry name" value="BSH_CzcB"/>
    <property type="match status" value="1"/>
</dbReference>
<dbReference type="AlphaFoldDB" id="A0A4R1QX47"/>
<keyword evidence="3" id="KW-1133">Transmembrane helix</keyword>
<reference evidence="6 7" key="1">
    <citation type="submission" date="2019-03" db="EMBL/GenBank/DDBJ databases">
        <title>Genomic Encyclopedia of Type Strains, Phase IV (KMG-IV): sequencing the most valuable type-strain genomes for metagenomic binning, comparative biology and taxonomic classification.</title>
        <authorList>
            <person name="Goeker M."/>
        </authorList>
    </citation>
    <scope>NUCLEOTIDE SEQUENCE [LARGE SCALE GENOMIC DNA]</scope>
    <source>
        <strain evidence="6 7">LX-B</strain>
    </source>
</reference>
<dbReference type="Gene3D" id="2.40.420.20">
    <property type="match status" value="1"/>
</dbReference>
<name>A0A4R1QX47_HYDET</name>
<evidence type="ECO:0000256" key="2">
    <source>
        <dbReference type="SAM" id="Coils"/>
    </source>
</evidence>
<comment type="caution">
    <text evidence="6">The sequence shown here is derived from an EMBL/GenBank/DDBJ whole genome shotgun (WGS) entry which is preliminary data.</text>
</comment>
<feature type="domain" description="Multidrug resistance protein MdtA-like C-terminal permuted SH3" evidence="4">
    <location>
        <begin position="305"/>
        <end position="360"/>
    </location>
</feature>
<proteinExistence type="inferred from homology"/>
<dbReference type="PANTHER" id="PTHR30469:SF15">
    <property type="entry name" value="HLYD FAMILY OF SECRETION PROTEINS"/>
    <property type="match status" value="1"/>
</dbReference>
<dbReference type="Pfam" id="PF25967">
    <property type="entry name" value="RND-MFP_C"/>
    <property type="match status" value="1"/>
</dbReference>
<keyword evidence="2" id="KW-0175">Coiled coil</keyword>
<dbReference type="Gene3D" id="2.40.50.100">
    <property type="match status" value="1"/>
</dbReference>
<evidence type="ECO:0000313" key="7">
    <source>
        <dbReference type="Proteomes" id="UP000295008"/>
    </source>
</evidence>
<evidence type="ECO:0000259" key="4">
    <source>
        <dbReference type="Pfam" id="PF25967"/>
    </source>
</evidence>